<dbReference type="InterPro" id="IPR001254">
    <property type="entry name" value="Trypsin_dom"/>
</dbReference>
<evidence type="ECO:0000313" key="6">
    <source>
        <dbReference type="EMBL" id="CAH1788503.1"/>
    </source>
</evidence>
<protein>
    <submittedName>
        <fullName evidence="6">Uncharacterized protein</fullName>
    </submittedName>
</protein>
<accession>A0A8J1UHT3</accession>
<dbReference type="EMBL" id="CAIIXF020000007">
    <property type="protein sequence ID" value="CAH1788503.1"/>
    <property type="molecule type" value="Genomic_DNA"/>
</dbReference>
<evidence type="ECO:0000256" key="5">
    <source>
        <dbReference type="ARBA" id="ARBA00023157"/>
    </source>
</evidence>
<gene>
    <name evidence="6" type="ORF">OFUS_LOCUS14017</name>
</gene>
<keyword evidence="1" id="KW-0645">Protease</keyword>
<dbReference type="AlphaFoldDB" id="A0A8J1UHT3"/>
<comment type="caution">
    <text evidence="6">The sequence shown here is derived from an EMBL/GenBank/DDBJ whole genome shotgun (WGS) entry which is preliminary data.</text>
</comment>
<dbReference type="PRINTS" id="PR00722">
    <property type="entry name" value="CHYMOTRYPSIN"/>
</dbReference>
<dbReference type="InterPro" id="IPR043504">
    <property type="entry name" value="Peptidase_S1_PA_chymotrypsin"/>
</dbReference>
<dbReference type="InterPro" id="IPR001314">
    <property type="entry name" value="Peptidase_S1A"/>
</dbReference>
<dbReference type="InterPro" id="IPR018114">
    <property type="entry name" value="TRYPSIN_HIS"/>
</dbReference>
<reference evidence="6" key="1">
    <citation type="submission" date="2022-03" db="EMBL/GenBank/DDBJ databases">
        <authorList>
            <person name="Martin C."/>
        </authorList>
    </citation>
    <scope>NUCLEOTIDE SEQUENCE</scope>
</reference>
<evidence type="ECO:0000256" key="3">
    <source>
        <dbReference type="ARBA" id="ARBA00022801"/>
    </source>
</evidence>
<name>A0A8J1UHT3_OWEFU</name>
<keyword evidence="7" id="KW-1185">Reference proteome</keyword>
<proteinExistence type="predicted"/>
<sequence length="423" mass="45984">MFIYSVAVLLIVAVANGQDCHPDNGCCWLGGWCGSGATDDCVNGRWDYNVGCVPYHQDCCLPNTPPTDPPSPDPTSNTTAPLETDPPLPDCDIRNECCLVGGTCGDAAFDECPGGTWEYGLRCVPFTKTCCIGQITLPPPGPTTTRDPSITYPPLNLTDCGERPAMPALNPKIQIVGGETVVPHSWPWAVELRFDYFNWNDWRHHCTGTLIHPQYAITAGHCIAKSNADGIHQFRVVLGSHDQNNPDGLEVISELEQAFVHEDYSTSIPGSPNDIALLKLDEPVELSNRIGIACLPGYKDQVFSPTDNCWIAGWGETLGTSQQNVLTEAKLNITTNEECDYKWETGSGRVNLIKPEHICIGNGFPGACNGDSGGPLVCEKEGKWIVAGATSFGAAGCQSWNAPNVYTRVSYYIDWIREKMNQT</sequence>
<dbReference type="Gene3D" id="2.40.10.10">
    <property type="entry name" value="Trypsin-like serine proteases"/>
    <property type="match status" value="1"/>
</dbReference>
<dbReference type="PANTHER" id="PTHR24252:SF7">
    <property type="entry name" value="HYALIN"/>
    <property type="match status" value="1"/>
</dbReference>
<keyword evidence="2" id="KW-0732">Signal</keyword>
<keyword evidence="3" id="KW-0378">Hydrolase</keyword>
<dbReference type="GO" id="GO:0006508">
    <property type="term" value="P:proteolysis"/>
    <property type="evidence" value="ECO:0007669"/>
    <property type="project" value="UniProtKB-KW"/>
</dbReference>
<evidence type="ECO:0000313" key="7">
    <source>
        <dbReference type="Proteomes" id="UP000749559"/>
    </source>
</evidence>
<dbReference type="GO" id="GO:0004252">
    <property type="term" value="F:serine-type endopeptidase activity"/>
    <property type="evidence" value="ECO:0007669"/>
    <property type="project" value="InterPro"/>
</dbReference>
<organism evidence="6 7">
    <name type="scientific">Owenia fusiformis</name>
    <name type="common">Polychaete worm</name>
    <dbReference type="NCBI Taxonomy" id="6347"/>
    <lineage>
        <taxon>Eukaryota</taxon>
        <taxon>Metazoa</taxon>
        <taxon>Spiralia</taxon>
        <taxon>Lophotrochozoa</taxon>
        <taxon>Annelida</taxon>
        <taxon>Polychaeta</taxon>
        <taxon>Sedentaria</taxon>
        <taxon>Canalipalpata</taxon>
        <taxon>Sabellida</taxon>
        <taxon>Oweniida</taxon>
        <taxon>Oweniidae</taxon>
        <taxon>Owenia</taxon>
    </lineage>
</organism>
<dbReference type="PROSITE" id="PS50240">
    <property type="entry name" value="TRYPSIN_DOM"/>
    <property type="match status" value="1"/>
</dbReference>
<dbReference type="PANTHER" id="PTHR24252">
    <property type="entry name" value="ACROSIN-RELATED"/>
    <property type="match status" value="1"/>
</dbReference>
<dbReference type="InterPro" id="IPR033116">
    <property type="entry name" value="TRYPSIN_SER"/>
</dbReference>
<keyword evidence="5" id="KW-1015">Disulfide bond</keyword>
<dbReference type="SMART" id="SM00020">
    <property type="entry name" value="Tryp_SPc"/>
    <property type="match status" value="1"/>
</dbReference>
<evidence type="ECO:0000256" key="2">
    <source>
        <dbReference type="ARBA" id="ARBA00022729"/>
    </source>
</evidence>
<dbReference type="PROSITE" id="PS00134">
    <property type="entry name" value="TRYPSIN_HIS"/>
    <property type="match status" value="1"/>
</dbReference>
<dbReference type="CDD" id="cd00190">
    <property type="entry name" value="Tryp_SPc"/>
    <property type="match status" value="1"/>
</dbReference>
<dbReference type="Proteomes" id="UP000749559">
    <property type="component" value="Unassembled WGS sequence"/>
</dbReference>
<keyword evidence="4" id="KW-0720">Serine protease</keyword>
<dbReference type="FunFam" id="2.40.10.10:FF:000120">
    <property type="entry name" value="Putative serine protease"/>
    <property type="match status" value="1"/>
</dbReference>
<evidence type="ECO:0000256" key="4">
    <source>
        <dbReference type="ARBA" id="ARBA00022825"/>
    </source>
</evidence>
<evidence type="ECO:0000256" key="1">
    <source>
        <dbReference type="ARBA" id="ARBA00022670"/>
    </source>
</evidence>
<dbReference type="OrthoDB" id="6158450at2759"/>
<dbReference type="SUPFAM" id="SSF50494">
    <property type="entry name" value="Trypsin-like serine proteases"/>
    <property type="match status" value="1"/>
</dbReference>
<dbReference type="InterPro" id="IPR009003">
    <property type="entry name" value="Peptidase_S1_PA"/>
</dbReference>
<dbReference type="Pfam" id="PF00089">
    <property type="entry name" value="Trypsin"/>
    <property type="match status" value="1"/>
</dbReference>
<dbReference type="PROSITE" id="PS00135">
    <property type="entry name" value="TRYPSIN_SER"/>
    <property type="match status" value="1"/>
</dbReference>